<evidence type="ECO:0000313" key="2">
    <source>
        <dbReference type="EMBL" id="TNL99871.1"/>
    </source>
</evidence>
<feature type="domain" description="Polysaccharide biosynthesis enzyme WcbI" evidence="1">
    <location>
        <begin position="21"/>
        <end position="218"/>
    </location>
</feature>
<keyword evidence="3" id="KW-1185">Reference proteome</keyword>
<name>A0A5C4U868_9CORY</name>
<evidence type="ECO:0000259" key="1">
    <source>
        <dbReference type="Pfam" id="PF18588"/>
    </source>
</evidence>
<accession>A0A5C4U868</accession>
<comment type="caution">
    <text evidence="2">The sequence shown here is derived from an EMBL/GenBank/DDBJ whole genome shotgun (WGS) entry which is preliminary data.</text>
</comment>
<gene>
    <name evidence="2" type="ORF">FHE74_01640</name>
</gene>
<proteinExistence type="predicted"/>
<sequence>MHYGTFYLLKPPPKPTGKPRVMVVGNCQAESLRILLETADVVDSFRIPPIHEWTDEDYALACRHLKSTDVLVMQPVRENYRGLPCGTAQLATHLPRGARVITFPVLRFDGLFPYHAIVRSPAQPWLNPPVVPYHDLRILSAAWHTTPTIPSPQPSLQVLRALAAMSIEQLRRREQHHRTVVVSDFLERTPIWHTLNHPDNATLMFMAQRVLDVAGLAGDVADPGRELLGNLDAPVDKRAARALGVDVTGREEWSPAREGIALEHRAFYAEHPEIVRAGIERHRDRLELLELL</sequence>
<dbReference type="OrthoDB" id="3283619at2"/>
<evidence type="ECO:0000313" key="3">
    <source>
        <dbReference type="Proteomes" id="UP000312032"/>
    </source>
</evidence>
<protein>
    <recommendedName>
        <fullName evidence="1">Polysaccharide biosynthesis enzyme WcbI domain-containing protein</fullName>
    </recommendedName>
</protein>
<dbReference type="Proteomes" id="UP000312032">
    <property type="component" value="Unassembled WGS sequence"/>
</dbReference>
<dbReference type="AlphaFoldDB" id="A0A5C4U868"/>
<dbReference type="EMBL" id="VDHJ01000002">
    <property type="protein sequence ID" value="TNL99871.1"/>
    <property type="molecule type" value="Genomic_DNA"/>
</dbReference>
<dbReference type="Gene3D" id="3.40.50.12080">
    <property type="match status" value="2"/>
</dbReference>
<dbReference type="Pfam" id="PF18588">
    <property type="entry name" value="WcbI"/>
    <property type="match status" value="1"/>
</dbReference>
<dbReference type="InterPro" id="IPR041307">
    <property type="entry name" value="WcbI"/>
</dbReference>
<organism evidence="2 3">
    <name type="scientific">Corynebacterium tapiri</name>
    <dbReference type="NCBI Taxonomy" id="1448266"/>
    <lineage>
        <taxon>Bacteria</taxon>
        <taxon>Bacillati</taxon>
        <taxon>Actinomycetota</taxon>
        <taxon>Actinomycetes</taxon>
        <taxon>Mycobacteriales</taxon>
        <taxon>Corynebacteriaceae</taxon>
        <taxon>Corynebacterium</taxon>
    </lineage>
</organism>
<reference evidence="2 3" key="1">
    <citation type="submission" date="2019-06" db="EMBL/GenBank/DDBJ databases">
        <authorList>
            <person name="Li J."/>
        </authorList>
    </citation>
    <scope>NUCLEOTIDE SEQUENCE [LARGE SCALE GENOMIC DNA]</scope>
    <source>
        <strain evidence="2 3">LMG 28165</strain>
    </source>
</reference>